<feature type="transmembrane region" description="Helical" evidence="6">
    <location>
        <begin position="40"/>
        <end position="65"/>
    </location>
</feature>
<dbReference type="GO" id="GO:0005886">
    <property type="term" value="C:plasma membrane"/>
    <property type="evidence" value="ECO:0007669"/>
    <property type="project" value="UniProtKB-SubCell"/>
</dbReference>
<dbReference type="AlphaFoldDB" id="K2NYS8"/>
<evidence type="ECO:0000256" key="6">
    <source>
        <dbReference type="SAM" id="Phobius"/>
    </source>
</evidence>
<evidence type="ECO:0000256" key="2">
    <source>
        <dbReference type="ARBA" id="ARBA00022475"/>
    </source>
</evidence>
<keyword evidence="2" id="KW-1003">Cell membrane</keyword>
<keyword evidence="5 6" id="KW-0472">Membrane</keyword>
<gene>
    <name evidence="7" type="ORF">NA8A_01620</name>
</gene>
<organism evidence="7 8">
    <name type="scientific">Nitratireductor indicus C115</name>
    <dbReference type="NCBI Taxonomy" id="1231190"/>
    <lineage>
        <taxon>Bacteria</taxon>
        <taxon>Pseudomonadati</taxon>
        <taxon>Pseudomonadota</taxon>
        <taxon>Alphaproteobacteria</taxon>
        <taxon>Hyphomicrobiales</taxon>
        <taxon>Phyllobacteriaceae</taxon>
        <taxon>Nitratireductor</taxon>
    </lineage>
</organism>
<evidence type="ECO:0000313" key="7">
    <source>
        <dbReference type="EMBL" id="EKF44400.1"/>
    </source>
</evidence>
<proteinExistence type="predicted"/>
<dbReference type="STRING" id="721133.SAMN05216176_102329"/>
<dbReference type="OrthoDB" id="9804822at2"/>
<sequence>MSLETYTAYVIVCFVATVIPGPTNMLIVANGMRHGVRAGVLNVAGTLVSLSIMIAIAGIGLTSLIEMAGHWFEWIKLLGAAYLCWLGWKMIRAGRETEDGSLTVRTPRRGFFLQGFFVSMGNPKQLLFFGALLPQFIDPTANHALQIAIMGATALSFSALSDGGYAIASGRIGQRLTPRRVRQFTRLGGGFLMGGGLWIALSRSR</sequence>
<dbReference type="PANTHER" id="PTHR30086">
    <property type="entry name" value="ARGININE EXPORTER PROTEIN ARGO"/>
    <property type="match status" value="1"/>
</dbReference>
<dbReference type="eggNOG" id="COG1280">
    <property type="taxonomic scope" value="Bacteria"/>
</dbReference>
<evidence type="ECO:0000256" key="4">
    <source>
        <dbReference type="ARBA" id="ARBA00022989"/>
    </source>
</evidence>
<feature type="transmembrane region" description="Helical" evidence="6">
    <location>
        <begin position="71"/>
        <end position="91"/>
    </location>
</feature>
<comment type="caution">
    <text evidence="7">The sequence shown here is derived from an EMBL/GenBank/DDBJ whole genome shotgun (WGS) entry which is preliminary data.</text>
</comment>
<dbReference type="Proteomes" id="UP000007374">
    <property type="component" value="Unassembled WGS sequence"/>
</dbReference>
<dbReference type="EMBL" id="AMSI01000001">
    <property type="protein sequence ID" value="EKF44400.1"/>
    <property type="molecule type" value="Genomic_DNA"/>
</dbReference>
<keyword evidence="8" id="KW-1185">Reference proteome</keyword>
<name>K2NYS8_9HYPH</name>
<evidence type="ECO:0000256" key="3">
    <source>
        <dbReference type="ARBA" id="ARBA00022692"/>
    </source>
</evidence>
<dbReference type="PANTHER" id="PTHR30086:SF20">
    <property type="entry name" value="ARGININE EXPORTER PROTEIN ARGO-RELATED"/>
    <property type="match status" value="1"/>
</dbReference>
<dbReference type="PATRIC" id="fig|1231190.3.peg.344"/>
<evidence type="ECO:0000256" key="5">
    <source>
        <dbReference type="ARBA" id="ARBA00023136"/>
    </source>
</evidence>
<reference evidence="7 8" key="1">
    <citation type="journal article" date="2012" name="J. Bacteriol.">
        <title>Genome Sequence of Nitratireductor indicus Type Strain C115.</title>
        <authorList>
            <person name="Lai Q."/>
            <person name="Li G."/>
            <person name="Yu Z."/>
            <person name="Shao Z."/>
        </authorList>
    </citation>
    <scope>NUCLEOTIDE SEQUENCE [LARGE SCALE GENOMIC DNA]</scope>
    <source>
        <strain evidence="7 8">C115</strain>
    </source>
</reference>
<accession>K2NYS8</accession>
<keyword evidence="4 6" id="KW-1133">Transmembrane helix</keyword>
<dbReference type="PIRSF" id="PIRSF006324">
    <property type="entry name" value="LeuE"/>
    <property type="match status" value="1"/>
</dbReference>
<evidence type="ECO:0000313" key="8">
    <source>
        <dbReference type="Proteomes" id="UP000007374"/>
    </source>
</evidence>
<feature type="transmembrane region" description="Helical" evidence="6">
    <location>
        <begin position="6"/>
        <end position="28"/>
    </location>
</feature>
<protein>
    <submittedName>
        <fullName evidence="7">Lysine exporter protein LysE/YggA</fullName>
    </submittedName>
</protein>
<dbReference type="RefSeq" id="WP_009755647.1">
    <property type="nucleotide sequence ID" value="NZ_AMSI01000001.1"/>
</dbReference>
<dbReference type="Pfam" id="PF01810">
    <property type="entry name" value="LysE"/>
    <property type="match status" value="1"/>
</dbReference>
<evidence type="ECO:0000256" key="1">
    <source>
        <dbReference type="ARBA" id="ARBA00004651"/>
    </source>
</evidence>
<dbReference type="GO" id="GO:0015171">
    <property type="term" value="F:amino acid transmembrane transporter activity"/>
    <property type="evidence" value="ECO:0007669"/>
    <property type="project" value="TreeGrafter"/>
</dbReference>
<keyword evidence="3 6" id="KW-0812">Transmembrane</keyword>
<dbReference type="InterPro" id="IPR001123">
    <property type="entry name" value="LeuE-type"/>
</dbReference>
<feature type="transmembrane region" description="Helical" evidence="6">
    <location>
        <begin position="184"/>
        <end position="201"/>
    </location>
</feature>
<comment type="subcellular location">
    <subcellularLocation>
        <location evidence="1">Cell membrane</location>
        <topology evidence="1">Multi-pass membrane protein</topology>
    </subcellularLocation>
</comment>